<keyword evidence="1" id="KW-0472">Membrane</keyword>
<reference evidence="2" key="1">
    <citation type="submission" date="2020-03" db="EMBL/GenBank/DDBJ databases">
        <title>The deep terrestrial virosphere.</title>
        <authorList>
            <person name="Holmfeldt K."/>
            <person name="Nilsson E."/>
            <person name="Simone D."/>
            <person name="Lopez-Fernandez M."/>
            <person name="Wu X."/>
            <person name="de Brujin I."/>
            <person name="Lundin D."/>
            <person name="Andersson A."/>
            <person name="Bertilsson S."/>
            <person name="Dopson M."/>
        </authorList>
    </citation>
    <scope>NUCLEOTIDE SEQUENCE</scope>
    <source>
        <strain evidence="2">MM415A02385</strain>
        <strain evidence="3">MM415B02353</strain>
    </source>
</reference>
<gene>
    <name evidence="2" type="ORF">MM415A02385_0007</name>
    <name evidence="3" type="ORF">MM415B02353_0007</name>
</gene>
<accession>A0A6M3JU01</accession>
<feature type="transmembrane region" description="Helical" evidence="1">
    <location>
        <begin position="102"/>
        <end position="124"/>
    </location>
</feature>
<feature type="transmembrane region" description="Helical" evidence="1">
    <location>
        <begin position="6"/>
        <end position="26"/>
    </location>
</feature>
<dbReference type="AlphaFoldDB" id="A0A6M3JU01"/>
<keyword evidence="1" id="KW-0812">Transmembrane</keyword>
<protein>
    <submittedName>
        <fullName evidence="2">Uncharacterized protein</fullName>
    </submittedName>
</protein>
<keyword evidence="1" id="KW-1133">Transmembrane helix</keyword>
<sequence>MSSSNNVAVVLVVIGMVVGFGELCGIRISYDRLSRRIGLLERRADRLEGKPIDELATVYHDNVKGIYWTREPFAEIENQPRFGSSEWATNPRPRQNGCMASYISLAVVSIVGLSAVIVLLGLGYNRKRNTTKENT</sequence>
<name>A0A6M3JU01_9ZZZZ</name>
<dbReference type="EMBL" id="MT142920">
    <property type="protein sequence ID" value="QJA90536.1"/>
    <property type="molecule type" value="Genomic_DNA"/>
</dbReference>
<organism evidence="2">
    <name type="scientific">viral metagenome</name>
    <dbReference type="NCBI Taxonomy" id="1070528"/>
    <lineage>
        <taxon>unclassified sequences</taxon>
        <taxon>metagenomes</taxon>
        <taxon>organismal metagenomes</taxon>
    </lineage>
</organism>
<dbReference type="EMBL" id="MT142024">
    <property type="protein sequence ID" value="QJA73400.1"/>
    <property type="molecule type" value="Genomic_DNA"/>
</dbReference>
<evidence type="ECO:0000313" key="3">
    <source>
        <dbReference type="EMBL" id="QJA90536.1"/>
    </source>
</evidence>
<proteinExistence type="predicted"/>
<evidence type="ECO:0000313" key="2">
    <source>
        <dbReference type="EMBL" id="QJA73400.1"/>
    </source>
</evidence>
<evidence type="ECO:0000256" key="1">
    <source>
        <dbReference type="SAM" id="Phobius"/>
    </source>
</evidence>